<keyword evidence="7 10" id="KW-0812">Transmembrane</keyword>
<evidence type="ECO:0000256" key="9">
    <source>
        <dbReference type="ARBA" id="ARBA00023136"/>
    </source>
</evidence>
<keyword evidence="5" id="KW-0813">Transport</keyword>
<keyword evidence="6" id="KW-1003">Cell membrane</keyword>
<dbReference type="PANTHER" id="PTHR36122:SF2">
    <property type="entry name" value="NICOTINAMIDE RIBOSIDE TRANSPORTER PNUC"/>
    <property type="match status" value="1"/>
</dbReference>
<evidence type="ECO:0000256" key="1">
    <source>
        <dbReference type="ARBA" id="ARBA00002672"/>
    </source>
</evidence>
<dbReference type="Proteomes" id="UP000704935">
    <property type="component" value="Unassembled WGS sequence"/>
</dbReference>
<sequence length="193" mass="22507">MISNFLNSVWFEILAAILAIIYLLLALRQDIRCWIAWIISSLMYLFVMLYAGLLMESALQIFYVGMGVYGWMQWDKRSAQDKLSIRRWNKKQHFYAIGSLLCIVVISGYLLSHNSNAVAPYIDSFTTWGAILATFMVAKKVLENWIYWFVIDFVSVFLFLSRELYPTAVLFVIYLVIIVFGYRAWVQSMRSNA</sequence>
<dbReference type="InterPro" id="IPR006419">
    <property type="entry name" value="NMN_transpt_PnuC"/>
</dbReference>
<accession>A0A937IA98</accession>
<dbReference type="GO" id="GO:0034257">
    <property type="term" value="F:nicotinamide riboside transmembrane transporter activity"/>
    <property type="evidence" value="ECO:0007669"/>
    <property type="project" value="InterPro"/>
</dbReference>
<proteinExistence type="inferred from homology"/>
<comment type="similarity">
    <text evidence="3">Belongs to the nicotinamide ribonucleoside (NR) uptake permease (TC 4.B.1) family.</text>
</comment>
<dbReference type="PANTHER" id="PTHR36122">
    <property type="entry name" value="NICOTINAMIDE RIBOSIDE TRANSPORTER PNUC"/>
    <property type="match status" value="1"/>
</dbReference>
<protein>
    <recommendedName>
        <fullName evidence="4">Nicotinamide riboside transporter PnuC</fullName>
    </recommendedName>
</protein>
<evidence type="ECO:0000256" key="7">
    <source>
        <dbReference type="ARBA" id="ARBA00022692"/>
    </source>
</evidence>
<evidence type="ECO:0000256" key="2">
    <source>
        <dbReference type="ARBA" id="ARBA00004651"/>
    </source>
</evidence>
<feature type="transmembrane region" description="Helical" evidence="10">
    <location>
        <begin position="168"/>
        <end position="186"/>
    </location>
</feature>
<evidence type="ECO:0000256" key="10">
    <source>
        <dbReference type="SAM" id="Phobius"/>
    </source>
</evidence>
<evidence type="ECO:0000313" key="11">
    <source>
        <dbReference type="EMBL" id="MBL6819867.1"/>
    </source>
</evidence>
<feature type="transmembrane region" description="Helical" evidence="10">
    <location>
        <begin position="6"/>
        <end position="27"/>
    </location>
</feature>
<feature type="transmembrane region" description="Helical" evidence="10">
    <location>
        <begin position="94"/>
        <end position="112"/>
    </location>
</feature>
<comment type="function">
    <text evidence="1">Required for nicotinamide riboside transport across the inner membrane.</text>
</comment>
<keyword evidence="8 10" id="KW-1133">Transmembrane helix</keyword>
<dbReference type="NCBIfam" id="TIGR01528">
    <property type="entry name" value="NMN_trans_PnuC"/>
    <property type="match status" value="1"/>
</dbReference>
<evidence type="ECO:0000256" key="6">
    <source>
        <dbReference type="ARBA" id="ARBA00022475"/>
    </source>
</evidence>
<feature type="transmembrane region" description="Helical" evidence="10">
    <location>
        <begin position="34"/>
        <end position="51"/>
    </location>
</feature>
<evidence type="ECO:0000256" key="8">
    <source>
        <dbReference type="ARBA" id="ARBA00022989"/>
    </source>
</evidence>
<evidence type="ECO:0000256" key="5">
    <source>
        <dbReference type="ARBA" id="ARBA00022448"/>
    </source>
</evidence>
<feature type="transmembrane region" description="Helical" evidence="10">
    <location>
        <begin position="118"/>
        <end position="138"/>
    </location>
</feature>
<evidence type="ECO:0000313" key="12">
    <source>
        <dbReference type="Proteomes" id="UP000704935"/>
    </source>
</evidence>
<evidence type="ECO:0000256" key="4">
    <source>
        <dbReference type="ARBA" id="ARBA00017522"/>
    </source>
</evidence>
<gene>
    <name evidence="11" type="ORF">ISQ61_01315</name>
</gene>
<dbReference type="Pfam" id="PF04973">
    <property type="entry name" value="NMN_transporter"/>
    <property type="match status" value="1"/>
</dbReference>
<reference evidence="11" key="1">
    <citation type="submission" date="2020-10" db="EMBL/GenBank/DDBJ databases">
        <title>Microbiome of the Black Sea water column analyzed by genome centric metagenomics.</title>
        <authorList>
            <person name="Cabello-Yeves P.J."/>
            <person name="Callieri C."/>
            <person name="Picazo A."/>
            <person name="Mehrshad M."/>
            <person name="Haro-Moreno J.M."/>
            <person name="Roda-Garcia J."/>
            <person name="Dzembekova N."/>
            <person name="Slabakova V."/>
            <person name="Slabakova N."/>
            <person name="Moncheva S."/>
            <person name="Rodriguez-Valera F."/>
        </authorList>
    </citation>
    <scope>NUCLEOTIDE SEQUENCE</scope>
    <source>
        <strain evidence="11">BS307-5m-G47</strain>
    </source>
</reference>
<feature type="transmembrane region" description="Helical" evidence="10">
    <location>
        <begin position="145"/>
        <end position="162"/>
    </location>
</feature>
<evidence type="ECO:0000256" key="3">
    <source>
        <dbReference type="ARBA" id="ARBA00006669"/>
    </source>
</evidence>
<comment type="caution">
    <text evidence="11">The sequence shown here is derived from an EMBL/GenBank/DDBJ whole genome shotgun (WGS) entry which is preliminary data.</text>
</comment>
<dbReference type="GO" id="GO:0005886">
    <property type="term" value="C:plasma membrane"/>
    <property type="evidence" value="ECO:0007669"/>
    <property type="project" value="UniProtKB-SubCell"/>
</dbReference>
<dbReference type="EMBL" id="JADHQA010000003">
    <property type="protein sequence ID" value="MBL6819867.1"/>
    <property type="molecule type" value="Genomic_DNA"/>
</dbReference>
<keyword evidence="9 10" id="KW-0472">Membrane</keyword>
<name>A0A937IA98_9GAMM</name>
<comment type="subcellular location">
    <subcellularLocation>
        <location evidence="2">Cell membrane</location>
        <topology evidence="2">Multi-pass membrane protein</topology>
    </subcellularLocation>
</comment>
<dbReference type="AlphaFoldDB" id="A0A937IA98"/>
<feature type="transmembrane region" description="Helical" evidence="10">
    <location>
        <begin position="57"/>
        <end position="74"/>
    </location>
</feature>
<organism evidence="11 12">
    <name type="scientific">SAR86 cluster bacterium</name>
    <dbReference type="NCBI Taxonomy" id="2030880"/>
    <lineage>
        <taxon>Bacteria</taxon>
        <taxon>Pseudomonadati</taxon>
        <taxon>Pseudomonadota</taxon>
        <taxon>Gammaproteobacteria</taxon>
        <taxon>SAR86 cluster</taxon>
    </lineage>
</organism>